<name>A0AAW1ME10_POPJA</name>
<dbReference type="SMART" id="SM00238">
    <property type="entry name" value="BIR"/>
    <property type="match status" value="1"/>
</dbReference>
<comment type="caution">
    <text evidence="3">The sequence shown here is derived from an EMBL/GenBank/DDBJ whole genome shotgun (WGS) entry which is preliminary data.</text>
</comment>
<dbReference type="PANTHER" id="PTHR46771:SF5">
    <property type="entry name" value="DETERIN"/>
    <property type="match status" value="1"/>
</dbReference>
<accession>A0AAW1ME10</accession>
<organism evidence="3 4">
    <name type="scientific">Popillia japonica</name>
    <name type="common">Japanese beetle</name>
    <dbReference type="NCBI Taxonomy" id="7064"/>
    <lineage>
        <taxon>Eukaryota</taxon>
        <taxon>Metazoa</taxon>
        <taxon>Ecdysozoa</taxon>
        <taxon>Arthropoda</taxon>
        <taxon>Hexapoda</taxon>
        <taxon>Insecta</taxon>
        <taxon>Pterygota</taxon>
        <taxon>Neoptera</taxon>
        <taxon>Endopterygota</taxon>
        <taxon>Coleoptera</taxon>
        <taxon>Polyphaga</taxon>
        <taxon>Scarabaeiformia</taxon>
        <taxon>Scarabaeidae</taxon>
        <taxon>Rutelinae</taxon>
        <taxon>Popillia</taxon>
    </lineage>
</organism>
<evidence type="ECO:0000256" key="1">
    <source>
        <dbReference type="ARBA" id="ARBA00022723"/>
    </source>
</evidence>
<keyword evidence="4" id="KW-1185">Reference proteome</keyword>
<keyword evidence="1" id="KW-0479">Metal-binding</keyword>
<dbReference type="SUPFAM" id="SSF57924">
    <property type="entry name" value="Inhibitor of apoptosis (IAP) repeat"/>
    <property type="match status" value="1"/>
</dbReference>
<keyword evidence="2" id="KW-0862">Zinc</keyword>
<proteinExistence type="predicted"/>
<sequence length="145" mass="16984">MTVKVESDEYQELRAQVKLGSEINRKESFTSWVFSENQKCSASKLAEAGFYFIGSKNEPDAVQCFLCGKSLDGWEEDDDPWQEHKKHSQNCKFAKLGKPERELTVIQFLEIQMEVVRNWVIKLYENRKIEITNKQKMLKKLGRSM</sequence>
<dbReference type="InterPro" id="IPR001370">
    <property type="entry name" value="BIR_rpt"/>
</dbReference>
<dbReference type="EMBL" id="JASPKY010000058">
    <property type="protein sequence ID" value="KAK9744408.1"/>
    <property type="molecule type" value="Genomic_DNA"/>
</dbReference>
<reference evidence="3 4" key="1">
    <citation type="journal article" date="2024" name="BMC Genomics">
        <title>De novo assembly and annotation of Popillia japonica's genome with initial clues to its potential as an invasive pest.</title>
        <authorList>
            <person name="Cucini C."/>
            <person name="Boschi S."/>
            <person name="Funari R."/>
            <person name="Cardaioli E."/>
            <person name="Iannotti N."/>
            <person name="Marturano G."/>
            <person name="Paoli F."/>
            <person name="Bruttini M."/>
            <person name="Carapelli A."/>
            <person name="Frati F."/>
            <person name="Nardi F."/>
        </authorList>
    </citation>
    <scope>NUCLEOTIDE SEQUENCE [LARGE SCALE GENOMIC DNA]</scope>
    <source>
        <strain evidence="3">DMR45628</strain>
    </source>
</reference>
<dbReference type="AlphaFoldDB" id="A0AAW1ME10"/>
<dbReference type="CDD" id="cd00022">
    <property type="entry name" value="BIR"/>
    <property type="match status" value="1"/>
</dbReference>
<evidence type="ECO:0000313" key="3">
    <source>
        <dbReference type="EMBL" id="KAK9744408.1"/>
    </source>
</evidence>
<protein>
    <submittedName>
        <fullName evidence="3">Inhibitor of Apoptosis domain</fullName>
    </submittedName>
</protein>
<evidence type="ECO:0000256" key="2">
    <source>
        <dbReference type="ARBA" id="ARBA00022833"/>
    </source>
</evidence>
<dbReference type="GO" id="GO:0046872">
    <property type="term" value="F:metal ion binding"/>
    <property type="evidence" value="ECO:0007669"/>
    <property type="project" value="UniProtKB-KW"/>
</dbReference>
<evidence type="ECO:0000313" key="4">
    <source>
        <dbReference type="Proteomes" id="UP001458880"/>
    </source>
</evidence>
<dbReference type="Gene3D" id="1.10.1170.10">
    <property type="entry name" value="Inhibitor Of Apoptosis Protein (2mihbC-IAP-1), Chain A"/>
    <property type="match status" value="1"/>
</dbReference>
<dbReference type="PROSITE" id="PS50143">
    <property type="entry name" value="BIR_REPEAT_2"/>
    <property type="match status" value="1"/>
</dbReference>
<gene>
    <name evidence="3" type="ORF">QE152_g7783</name>
</gene>
<dbReference type="PANTHER" id="PTHR46771">
    <property type="entry name" value="DETERIN"/>
    <property type="match status" value="1"/>
</dbReference>
<dbReference type="InterPro" id="IPR051190">
    <property type="entry name" value="Baculoviral_IAP"/>
</dbReference>
<dbReference type="Proteomes" id="UP001458880">
    <property type="component" value="Unassembled WGS sequence"/>
</dbReference>
<dbReference type="Pfam" id="PF00653">
    <property type="entry name" value="BIR"/>
    <property type="match status" value="1"/>
</dbReference>